<feature type="transmembrane region" description="Helical" evidence="3">
    <location>
        <begin position="82"/>
        <end position="105"/>
    </location>
</feature>
<dbReference type="PANTHER" id="PTHR33392:SF6">
    <property type="entry name" value="POLYISOPRENYL-TEICHOIC ACID--PEPTIDOGLYCAN TEICHOIC ACID TRANSFERASE TAGU"/>
    <property type="match status" value="1"/>
</dbReference>
<feature type="region of interest" description="Disordered" evidence="2">
    <location>
        <begin position="450"/>
        <end position="499"/>
    </location>
</feature>
<dbReference type="InterPro" id="IPR004474">
    <property type="entry name" value="LytR_CpsA_psr"/>
</dbReference>
<dbReference type="AlphaFoldDB" id="W6JTX4"/>
<dbReference type="InterPro" id="IPR050922">
    <property type="entry name" value="LytR/CpsA/Psr_CW_biosynth"/>
</dbReference>
<feature type="transmembrane region" description="Helical" evidence="3">
    <location>
        <begin position="16"/>
        <end position="36"/>
    </location>
</feature>
<dbReference type="Gene3D" id="3.40.630.190">
    <property type="entry name" value="LCP protein"/>
    <property type="match status" value="1"/>
</dbReference>
<dbReference type="EMBL" id="CAJA01000024">
    <property type="protein sequence ID" value="CCH71921.1"/>
    <property type="molecule type" value="Genomic_DNA"/>
</dbReference>
<dbReference type="Proteomes" id="UP000035763">
    <property type="component" value="Unassembled WGS sequence"/>
</dbReference>
<dbReference type="OrthoDB" id="3573673at2"/>
<reference evidence="5 6" key="1">
    <citation type="journal article" date="2013" name="ISME J.">
        <title>A metabolic model for members of the genus Tetrasphaera involved in enhanced biological phosphorus removal.</title>
        <authorList>
            <person name="Kristiansen R."/>
            <person name="Nguyen H.T.T."/>
            <person name="Saunders A.M."/>
            <person name="Nielsen J.L."/>
            <person name="Wimmer R."/>
            <person name="Le V.Q."/>
            <person name="McIlroy S.J."/>
            <person name="Petrovski S."/>
            <person name="Seviour R.J."/>
            <person name="Calteau A."/>
            <person name="Nielsen K.L."/>
            <person name="Nielsen P.H."/>
        </authorList>
    </citation>
    <scope>NUCLEOTIDE SEQUENCE [LARGE SCALE GENOMIC DNA]</scope>
    <source>
        <strain evidence="5 6">Ben110</strain>
    </source>
</reference>
<feature type="domain" description="Cell envelope-related transcriptional attenuator" evidence="4">
    <location>
        <begin position="198"/>
        <end position="377"/>
    </location>
</feature>
<feature type="compositionally biased region" description="Low complexity" evidence="2">
    <location>
        <begin position="456"/>
        <end position="491"/>
    </location>
</feature>
<feature type="transmembrane region" description="Helical" evidence="3">
    <location>
        <begin position="117"/>
        <end position="138"/>
    </location>
</feature>
<proteinExistence type="inferred from homology"/>
<keyword evidence="6" id="KW-1185">Reference proteome</keyword>
<sequence length="499" mass="52228">MPATPSRPAPTRPAGALRHTAGLTILGTLIPGAGLLRTRARNLGRLLLLIAGLVLAALVYKVLRDGVVGSALQVGVSRQTMLVLICAVLLGALVWMGSIVLTSILARPRGMTRDERLASSIVAFLCCLAVAGPTAYAVRTLGVQRSLVAEVFGSEDGSPGAGGTGTPDPGADNPWADIPRVNVLLLGSDAGTDRVGVRTDSMMVASINTRTGDTVLIGVPRNLENAPIPKSNPLSTLYPDGYNCGDECLLNGIWTLAGDHADLFPGETNPGLRTIREVIGEILGLKIDNTAVIDLAGFADLVNAMGGVDINVKERVCIGCKALSDGTVVGTTGWIETGPQHLDGYHALWYARSRATTDDFSRMRRQRCVMGALIKQVSPSTMLLRYPALAEVLKTHVSVDIPQSQLQAWVPLIELVQGKGTLRSLPLTNKLVDVGNPDYPAIRELIADATSDNPVTSSTTASSTTSPGSAEPTGDPTTSTGTETTTEPADGLSDISTTC</sequence>
<evidence type="ECO:0000256" key="1">
    <source>
        <dbReference type="ARBA" id="ARBA00006068"/>
    </source>
</evidence>
<gene>
    <name evidence="5" type="ORF">BN11_120024</name>
</gene>
<evidence type="ECO:0000256" key="2">
    <source>
        <dbReference type="SAM" id="MobiDB-lite"/>
    </source>
</evidence>
<protein>
    <submittedName>
        <fullName evidence="5">Cell envelope-related transcriptional attenuator</fullName>
    </submittedName>
</protein>
<dbReference type="NCBIfam" id="TIGR00350">
    <property type="entry name" value="lytR_cpsA_psr"/>
    <property type="match status" value="1"/>
</dbReference>
<feature type="transmembrane region" description="Helical" evidence="3">
    <location>
        <begin position="43"/>
        <end position="62"/>
    </location>
</feature>
<comment type="similarity">
    <text evidence="1">Belongs to the LytR/CpsA/Psr (LCP) family.</text>
</comment>
<dbReference type="STRING" id="1193182.BN11_120024"/>
<evidence type="ECO:0000259" key="4">
    <source>
        <dbReference type="Pfam" id="PF03816"/>
    </source>
</evidence>
<comment type="caution">
    <text evidence="5">The sequence shown here is derived from an EMBL/GenBank/DDBJ whole genome shotgun (WGS) entry which is preliminary data.</text>
</comment>
<keyword evidence="3" id="KW-1133">Transmembrane helix</keyword>
<feature type="region of interest" description="Disordered" evidence="2">
    <location>
        <begin position="154"/>
        <end position="173"/>
    </location>
</feature>
<keyword evidence="3" id="KW-0812">Transmembrane</keyword>
<dbReference type="PANTHER" id="PTHR33392">
    <property type="entry name" value="POLYISOPRENYL-TEICHOIC ACID--PEPTIDOGLYCAN TEICHOIC ACID TRANSFERASE TAGU"/>
    <property type="match status" value="1"/>
</dbReference>
<dbReference type="RefSeq" id="WP_048693629.1">
    <property type="nucleotide sequence ID" value="NZ_HG764815.1"/>
</dbReference>
<evidence type="ECO:0000256" key="3">
    <source>
        <dbReference type="SAM" id="Phobius"/>
    </source>
</evidence>
<keyword evidence="3" id="KW-0472">Membrane</keyword>
<evidence type="ECO:0000313" key="6">
    <source>
        <dbReference type="Proteomes" id="UP000035763"/>
    </source>
</evidence>
<dbReference type="Pfam" id="PF03816">
    <property type="entry name" value="LytR_cpsA_psr"/>
    <property type="match status" value="1"/>
</dbReference>
<accession>W6JTX4</accession>
<name>W6JTX4_9MICO</name>
<evidence type="ECO:0000313" key="5">
    <source>
        <dbReference type="EMBL" id="CCH71921.1"/>
    </source>
</evidence>
<organism evidence="5 6">
    <name type="scientific">Nostocoides australiense Ben110</name>
    <dbReference type="NCBI Taxonomy" id="1193182"/>
    <lineage>
        <taxon>Bacteria</taxon>
        <taxon>Bacillati</taxon>
        <taxon>Actinomycetota</taxon>
        <taxon>Actinomycetes</taxon>
        <taxon>Micrococcales</taxon>
        <taxon>Intrasporangiaceae</taxon>
        <taxon>Nostocoides</taxon>
    </lineage>
</organism>